<comment type="caution">
    <text evidence="5">The sequence shown here is derived from an EMBL/GenBank/DDBJ whole genome shotgun (WGS) entry which is preliminary data.</text>
</comment>
<dbReference type="Pfam" id="PF17762">
    <property type="entry name" value="HTH_ParB"/>
    <property type="match status" value="1"/>
</dbReference>
<dbReference type="Pfam" id="PF02195">
    <property type="entry name" value="ParB_N"/>
    <property type="match status" value="1"/>
</dbReference>
<keyword evidence="2" id="KW-0159">Chromosome partition</keyword>
<dbReference type="Gene3D" id="3.90.1530.30">
    <property type="match status" value="1"/>
</dbReference>
<proteinExistence type="inferred from homology"/>
<dbReference type="InterPro" id="IPR041468">
    <property type="entry name" value="HTH_ParB/Spo0J"/>
</dbReference>
<dbReference type="InterPro" id="IPR003115">
    <property type="entry name" value="ParB_N"/>
</dbReference>
<dbReference type="CDD" id="cd00093">
    <property type="entry name" value="HTH_XRE"/>
    <property type="match status" value="1"/>
</dbReference>
<dbReference type="InterPro" id="IPR004437">
    <property type="entry name" value="ParB/RepB/Spo0J"/>
</dbReference>
<organism evidence="5 6">
    <name type="scientific">Neolewinella litorea</name>
    <dbReference type="NCBI Taxonomy" id="2562452"/>
    <lineage>
        <taxon>Bacteria</taxon>
        <taxon>Pseudomonadati</taxon>
        <taxon>Bacteroidota</taxon>
        <taxon>Saprospiria</taxon>
        <taxon>Saprospirales</taxon>
        <taxon>Lewinellaceae</taxon>
        <taxon>Neolewinella</taxon>
    </lineage>
</organism>
<dbReference type="Proteomes" id="UP000308528">
    <property type="component" value="Unassembled WGS sequence"/>
</dbReference>
<dbReference type="GO" id="GO:0005694">
    <property type="term" value="C:chromosome"/>
    <property type="evidence" value="ECO:0007669"/>
    <property type="project" value="TreeGrafter"/>
</dbReference>
<evidence type="ECO:0000259" key="4">
    <source>
        <dbReference type="PROSITE" id="PS50943"/>
    </source>
</evidence>
<dbReference type="PANTHER" id="PTHR33375">
    <property type="entry name" value="CHROMOSOME-PARTITIONING PROTEIN PARB-RELATED"/>
    <property type="match status" value="1"/>
</dbReference>
<dbReference type="SMART" id="SM00470">
    <property type="entry name" value="ParB"/>
    <property type="match status" value="1"/>
</dbReference>
<dbReference type="PANTHER" id="PTHR33375:SF1">
    <property type="entry name" value="CHROMOSOME-PARTITIONING PROTEIN PARB-RELATED"/>
    <property type="match status" value="1"/>
</dbReference>
<keyword evidence="6" id="KW-1185">Reference proteome</keyword>
<dbReference type="PROSITE" id="PS50943">
    <property type="entry name" value="HTH_CROC1"/>
    <property type="match status" value="1"/>
</dbReference>
<dbReference type="InterPro" id="IPR050336">
    <property type="entry name" value="Chromosome_partition/occlusion"/>
</dbReference>
<evidence type="ECO:0000256" key="3">
    <source>
        <dbReference type="ARBA" id="ARBA00023125"/>
    </source>
</evidence>
<comment type="similarity">
    <text evidence="1">Belongs to the ParB family.</text>
</comment>
<dbReference type="InterPro" id="IPR001387">
    <property type="entry name" value="Cro/C1-type_HTH"/>
</dbReference>
<gene>
    <name evidence="5" type="ORF">E4021_04000</name>
</gene>
<name>A0A4S4NTE8_9BACT</name>
<dbReference type="Gene3D" id="1.10.10.2830">
    <property type="match status" value="1"/>
</dbReference>
<dbReference type="FunFam" id="1.10.10.2830:FF:000001">
    <property type="entry name" value="Chromosome partitioning protein ParB"/>
    <property type="match status" value="1"/>
</dbReference>
<feature type="domain" description="HTH cro/C1-type" evidence="4">
    <location>
        <begin position="209"/>
        <end position="232"/>
    </location>
</feature>
<evidence type="ECO:0000313" key="5">
    <source>
        <dbReference type="EMBL" id="THH41761.1"/>
    </source>
</evidence>
<dbReference type="NCBIfam" id="TIGR00180">
    <property type="entry name" value="parB_part"/>
    <property type="match status" value="1"/>
</dbReference>
<reference evidence="5 6" key="1">
    <citation type="submission" date="2019-04" db="EMBL/GenBank/DDBJ databases">
        <title>Lewinella litorea sp. nov., isolated from a marine sand.</title>
        <authorList>
            <person name="Yoon J.-H."/>
        </authorList>
    </citation>
    <scope>NUCLEOTIDE SEQUENCE [LARGE SCALE GENOMIC DNA]</scope>
    <source>
        <strain evidence="5 6">HSMS-39</strain>
    </source>
</reference>
<evidence type="ECO:0000313" key="6">
    <source>
        <dbReference type="Proteomes" id="UP000308528"/>
    </source>
</evidence>
<dbReference type="OrthoDB" id="9802051at2"/>
<sequence length="358" mass="40702">MFISFSFVRIGLNFFLSLPFFLRKQGAPRAGAWRGRAGGGQWFLLSLCPKPSPYPMAKKLKRGKPSSSDLKNGLSALFPGQRLDKASEEETIKTLSRNFAMLPIDKIAANPDQPRQEFEKEALKELADSIRVHGIIQPMTVRHMGDGTYQIISGERRYRASQLAGLREVPAFIRTANDQTLLEMALIENIQREDLNPMEVAYSYLRLQEEFDLTQEQLARRVGKKRSTITNYLTILSTSNRVRQAIKDRKISIGAAKTFSGIKDIGQQETFLDDILSHPNWSVRDIERESRVYKHKNKVAKGAPPSNDDAQRVEQAFAEFFGTKKVKVKVDNREGRSGSIVLRFESKEQLDQFYKAVE</sequence>
<accession>A0A4S4NTE8</accession>
<dbReference type="GO" id="GO:0007059">
    <property type="term" value="P:chromosome segregation"/>
    <property type="evidence" value="ECO:0007669"/>
    <property type="project" value="UniProtKB-KW"/>
</dbReference>
<evidence type="ECO:0000256" key="1">
    <source>
        <dbReference type="ARBA" id="ARBA00006295"/>
    </source>
</evidence>
<dbReference type="CDD" id="cd16393">
    <property type="entry name" value="SPO0J_N"/>
    <property type="match status" value="1"/>
</dbReference>
<dbReference type="EMBL" id="SRSF01000001">
    <property type="protein sequence ID" value="THH41761.1"/>
    <property type="molecule type" value="Genomic_DNA"/>
</dbReference>
<dbReference type="AlphaFoldDB" id="A0A4S4NTE8"/>
<dbReference type="InterPro" id="IPR036086">
    <property type="entry name" value="ParB/Sulfiredoxin_sf"/>
</dbReference>
<dbReference type="FunFam" id="3.90.1530.30:FF:000001">
    <property type="entry name" value="Chromosome partitioning protein ParB"/>
    <property type="match status" value="1"/>
</dbReference>
<dbReference type="GO" id="GO:0003677">
    <property type="term" value="F:DNA binding"/>
    <property type="evidence" value="ECO:0007669"/>
    <property type="project" value="UniProtKB-KW"/>
</dbReference>
<protein>
    <submittedName>
        <fullName evidence="5">ParB/RepB/Spo0J family partition protein</fullName>
    </submittedName>
</protein>
<dbReference type="SUPFAM" id="SSF110849">
    <property type="entry name" value="ParB/Sulfiredoxin"/>
    <property type="match status" value="1"/>
</dbReference>
<evidence type="ECO:0000256" key="2">
    <source>
        <dbReference type="ARBA" id="ARBA00022829"/>
    </source>
</evidence>
<keyword evidence="3" id="KW-0238">DNA-binding</keyword>